<dbReference type="AlphaFoldDB" id="A0A399RV53"/>
<proteinExistence type="predicted"/>
<dbReference type="SUPFAM" id="SSF51735">
    <property type="entry name" value="NAD(P)-binding Rossmann-fold domains"/>
    <property type="match status" value="1"/>
</dbReference>
<name>A0A399RV53_9MICO</name>
<dbReference type="Pfam" id="PF00106">
    <property type="entry name" value="adh_short"/>
    <property type="match status" value="1"/>
</dbReference>
<gene>
    <name evidence="1" type="ORF">DZF93_09115</name>
</gene>
<organism evidence="1 2">
    <name type="scientific">Clavibacter michiganensis subsp. insidiosus</name>
    <dbReference type="NCBI Taxonomy" id="33014"/>
    <lineage>
        <taxon>Bacteria</taxon>
        <taxon>Bacillati</taxon>
        <taxon>Actinomycetota</taxon>
        <taxon>Actinomycetes</taxon>
        <taxon>Micrococcales</taxon>
        <taxon>Microbacteriaceae</taxon>
        <taxon>Clavibacter</taxon>
    </lineage>
</organism>
<reference evidence="1 2" key="1">
    <citation type="submission" date="2018-08" db="EMBL/GenBank/DDBJ databases">
        <title>Genome Sequence of Clavibacter michiganensis Subspecies type strains, and the Atypical Peach-Colored Strains Isolated from Tomato.</title>
        <authorList>
            <person name="Osdaghi E."/>
            <person name="Portier P."/>
            <person name="Briand M."/>
            <person name="Jacques M.-A."/>
        </authorList>
    </citation>
    <scope>NUCLEOTIDE SEQUENCE [LARGE SCALE GENOMIC DNA]</scope>
    <source>
        <strain evidence="1 2">CFBP 6488</strain>
    </source>
</reference>
<accession>A0A399RV53</accession>
<evidence type="ECO:0000313" key="2">
    <source>
        <dbReference type="Proteomes" id="UP000266634"/>
    </source>
</evidence>
<protein>
    <submittedName>
        <fullName evidence="1">SDR family NAD(P)-dependent oxidoreductase</fullName>
    </submittedName>
</protein>
<sequence length="48" mass="4781">MTRGIAVVTGGSAGLGRATVRELADRGWDVAVLARGEDGLAGAVADIE</sequence>
<dbReference type="Gene3D" id="3.40.50.720">
    <property type="entry name" value="NAD(P)-binding Rossmann-like Domain"/>
    <property type="match status" value="1"/>
</dbReference>
<dbReference type="Proteomes" id="UP000266634">
    <property type="component" value="Unassembled WGS sequence"/>
</dbReference>
<feature type="non-terminal residue" evidence="1">
    <location>
        <position position="48"/>
    </location>
</feature>
<dbReference type="InterPro" id="IPR036291">
    <property type="entry name" value="NAD(P)-bd_dom_sf"/>
</dbReference>
<dbReference type="InterPro" id="IPR002347">
    <property type="entry name" value="SDR_fam"/>
</dbReference>
<dbReference type="EMBL" id="QWEA01000325">
    <property type="protein sequence ID" value="RIJ34174.1"/>
    <property type="molecule type" value="Genomic_DNA"/>
</dbReference>
<evidence type="ECO:0000313" key="1">
    <source>
        <dbReference type="EMBL" id="RIJ34174.1"/>
    </source>
</evidence>
<comment type="caution">
    <text evidence="1">The sequence shown here is derived from an EMBL/GenBank/DDBJ whole genome shotgun (WGS) entry which is preliminary data.</text>
</comment>